<accession>A0ABT3TD24</accession>
<dbReference type="EMBL" id="SHNN01000001">
    <property type="protein sequence ID" value="MCX2980201.1"/>
    <property type="molecule type" value="Genomic_DNA"/>
</dbReference>
<reference evidence="1" key="1">
    <citation type="submission" date="2019-02" db="EMBL/GenBank/DDBJ databases">
        <authorList>
            <person name="Li S.-H."/>
        </authorList>
    </citation>
    <scope>NUCLEOTIDE SEQUENCE</scope>
    <source>
        <strain evidence="1">IMCC14734</strain>
    </source>
</reference>
<evidence type="ECO:0000313" key="2">
    <source>
        <dbReference type="Proteomes" id="UP001143362"/>
    </source>
</evidence>
<dbReference type="RefSeq" id="WP_279244180.1">
    <property type="nucleotide sequence ID" value="NZ_SHNN01000001.1"/>
</dbReference>
<evidence type="ECO:0000313" key="1">
    <source>
        <dbReference type="EMBL" id="MCX2980201.1"/>
    </source>
</evidence>
<dbReference type="Gene3D" id="3.10.180.10">
    <property type="entry name" value="2,3-Dihydroxybiphenyl 1,2-Dioxygenase, domain 1"/>
    <property type="match status" value="1"/>
</dbReference>
<name>A0ABT3TD24_9GAMM</name>
<dbReference type="Proteomes" id="UP001143362">
    <property type="component" value="Unassembled WGS sequence"/>
</dbReference>
<protein>
    <recommendedName>
        <fullName evidence="3">VOC family protein</fullName>
    </recommendedName>
</protein>
<dbReference type="SUPFAM" id="SSF54593">
    <property type="entry name" value="Glyoxalase/Bleomycin resistance protein/Dihydroxybiphenyl dioxygenase"/>
    <property type="match status" value="1"/>
</dbReference>
<comment type="caution">
    <text evidence="1">The sequence shown here is derived from an EMBL/GenBank/DDBJ whole genome shotgun (WGS) entry which is preliminary data.</text>
</comment>
<evidence type="ECO:0008006" key="3">
    <source>
        <dbReference type="Google" id="ProtNLM"/>
    </source>
</evidence>
<proteinExistence type="predicted"/>
<organism evidence="1 2">
    <name type="scientific">Candidatus Litorirhabdus singularis</name>
    <dbReference type="NCBI Taxonomy" id="2518993"/>
    <lineage>
        <taxon>Bacteria</taxon>
        <taxon>Pseudomonadati</taxon>
        <taxon>Pseudomonadota</taxon>
        <taxon>Gammaproteobacteria</taxon>
        <taxon>Cellvibrionales</taxon>
        <taxon>Halieaceae</taxon>
        <taxon>Candidatus Litorirhabdus</taxon>
    </lineage>
</organism>
<keyword evidence="2" id="KW-1185">Reference proteome</keyword>
<dbReference type="Pfam" id="PF13669">
    <property type="entry name" value="Glyoxalase_4"/>
    <property type="match status" value="1"/>
</dbReference>
<dbReference type="InterPro" id="IPR029068">
    <property type="entry name" value="Glyas_Bleomycin-R_OHBP_Dase"/>
</dbReference>
<gene>
    <name evidence="1" type="ORF">EYC98_04885</name>
</gene>
<sequence>MKIEAGGFVQAAYFVEDVHAAAEYWAKTWGAGPFLVMEHIPLQNCLYRGEPAVLDHSSAYGQYGDLMVELVQQHNPGPSPFRDLYAPEHWGLHHMARFATDLPAELKAYRQQGFTTALQAEAGGLAFAFVDTSAQLGHMTELYQDGAQIRDFYALIKAAANSNSAGQTFIELPGD</sequence>